<dbReference type="PROSITE" id="PS00092">
    <property type="entry name" value="N6_MTASE"/>
    <property type="match status" value="1"/>
</dbReference>
<dbReference type="GO" id="GO:0032259">
    <property type="term" value="P:methylation"/>
    <property type="evidence" value="ECO:0007669"/>
    <property type="project" value="UniProtKB-KW"/>
</dbReference>
<evidence type="ECO:0000256" key="3">
    <source>
        <dbReference type="ARBA" id="ARBA00022603"/>
    </source>
</evidence>
<evidence type="ECO:0000256" key="1">
    <source>
        <dbReference type="ARBA" id="ARBA00006594"/>
    </source>
</evidence>
<dbReference type="GO" id="GO:0003677">
    <property type="term" value="F:DNA binding"/>
    <property type="evidence" value="ECO:0007669"/>
    <property type="project" value="InterPro"/>
</dbReference>
<dbReference type="GO" id="GO:0008170">
    <property type="term" value="F:N-methyltransferase activity"/>
    <property type="evidence" value="ECO:0007669"/>
    <property type="project" value="InterPro"/>
</dbReference>
<dbReference type="Gene3D" id="3.40.50.150">
    <property type="entry name" value="Vaccinia Virus protein VP39"/>
    <property type="match status" value="1"/>
</dbReference>
<dbReference type="EC" id="2.1.1.72" evidence="2"/>
<evidence type="ECO:0000313" key="8">
    <source>
        <dbReference type="EMBL" id="SHL30792.1"/>
    </source>
</evidence>
<dbReference type="RefSeq" id="WP_073285387.1">
    <property type="nucleotide sequence ID" value="NZ_FRAS01000013.1"/>
</dbReference>
<evidence type="ECO:0000313" key="9">
    <source>
        <dbReference type="Proteomes" id="UP000183947"/>
    </source>
</evidence>
<evidence type="ECO:0000259" key="7">
    <source>
        <dbReference type="Pfam" id="PF01555"/>
    </source>
</evidence>
<dbReference type="InterPro" id="IPR002052">
    <property type="entry name" value="DNA_methylase_N6_adenine_CS"/>
</dbReference>
<dbReference type="OrthoDB" id="9800801at2"/>
<dbReference type="PRINTS" id="PR00506">
    <property type="entry name" value="D21N6MTFRASE"/>
</dbReference>
<dbReference type="InterPro" id="IPR002941">
    <property type="entry name" value="DNA_methylase_N4/N6"/>
</dbReference>
<dbReference type="SUPFAM" id="SSF53335">
    <property type="entry name" value="S-adenosyl-L-methionine-dependent methyltransferases"/>
    <property type="match status" value="1"/>
</dbReference>
<keyword evidence="9" id="KW-1185">Reference proteome</keyword>
<proteinExistence type="inferred from homology"/>
<dbReference type="Pfam" id="PF01555">
    <property type="entry name" value="N6_N4_Mtase"/>
    <property type="match status" value="1"/>
</dbReference>
<evidence type="ECO:0000256" key="2">
    <source>
        <dbReference type="ARBA" id="ARBA00011900"/>
    </source>
</evidence>
<dbReference type="AlphaFoldDB" id="A0A1M6ZJY4"/>
<comment type="similarity">
    <text evidence="1">Belongs to the N(4)/N(6)-methyltransferase family.</text>
</comment>
<dbReference type="Proteomes" id="UP000183947">
    <property type="component" value="Unassembled WGS sequence"/>
</dbReference>
<dbReference type="InterPro" id="IPR002295">
    <property type="entry name" value="N4/N6-MTase_EcoPI_Mod-like"/>
</dbReference>
<dbReference type="EMBL" id="FRAS01000013">
    <property type="protein sequence ID" value="SHL30792.1"/>
    <property type="molecule type" value="Genomic_DNA"/>
</dbReference>
<sequence>MPTLHWIGKDKVINHHQDVPFRLLDHQYGALADGTQTTEPTGSGNRIIHGDNLEALKALLPEYEGKVKCIYIDPPYNTGKEGWTYNDNVSDPKLRKWLEVTLQAKSNGKDAGIGVDDLSRHDKWLCMIYPRLKLLHKLLKEDGSLWVSIDDTECFNLKMTLDEIFGLDNFIADIIWKKRDSPPNDRTIGSIHEHILVYGKAKAGLGKKTLAEEQFNLLQRTEKSNADYKVFAEPNGPDPKGPFRKIDTTANGKGGRFVASLFYGIINPYTKEEVFPRQGTCWRHNQEEMKRLEKENRLYWGVKGEAKTPMRKLYLSETRQGMTIPSIWYDIALNQHGSGDIEKIFGEKAAFDTPKPIDLIQQIIHIATDKDSIVLDSFAGSGTTAHAVLKLNQQDGGNRRFILTEMEEYAERITAERAKRVMQGYASHPGTGGSFDYYTLGAPIFTESGELNEQAGLAGLRQYLYYAETKQPLPAPSADDNAAFLGLHDDTAYYFHYQPDAVTTLNHEFLATMRTRAGQYIIYADNCLLPAEFMTQHGIIFKKIPRDISRF</sequence>
<organism evidence="8 9">
    <name type="scientific">Hymenobacter psychrotolerans DSM 18569</name>
    <dbReference type="NCBI Taxonomy" id="1121959"/>
    <lineage>
        <taxon>Bacteria</taxon>
        <taxon>Pseudomonadati</taxon>
        <taxon>Bacteroidota</taxon>
        <taxon>Cytophagia</taxon>
        <taxon>Cytophagales</taxon>
        <taxon>Hymenobacteraceae</taxon>
        <taxon>Hymenobacter</taxon>
    </lineage>
</organism>
<protein>
    <recommendedName>
        <fullName evidence="2">site-specific DNA-methyltransferase (adenine-specific)</fullName>
        <ecNumber evidence="2">2.1.1.72</ecNumber>
    </recommendedName>
</protein>
<keyword evidence="3 8" id="KW-0489">Methyltransferase</keyword>
<dbReference type="GO" id="GO:0009007">
    <property type="term" value="F:site-specific DNA-methyltransferase (adenine-specific) activity"/>
    <property type="evidence" value="ECO:0007669"/>
    <property type="project" value="UniProtKB-EC"/>
</dbReference>
<gene>
    <name evidence="8" type="ORF">SAMN02746009_02500</name>
</gene>
<dbReference type="InterPro" id="IPR029063">
    <property type="entry name" value="SAM-dependent_MTases_sf"/>
</dbReference>
<reference evidence="9" key="1">
    <citation type="submission" date="2016-11" db="EMBL/GenBank/DDBJ databases">
        <authorList>
            <person name="Varghese N."/>
            <person name="Submissions S."/>
        </authorList>
    </citation>
    <scope>NUCLEOTIDE SEQUENCE [LARGE SCALE GENOMIC DNA]</scope>
    <source>
        <strain evidence="9">DSM 18569</strain>
    </source>
</reference>
<evidence type="ECO:0000256" key="5">
    <source>
        <dbReference type="ARBA" id="ARBA00022691"/>
    </source>
</evidence>
<feature type="domain" description="DNA methylase N-4/N-6" evidence="7">
    <location>
        <begin position="67"/>
        <end position="415"/>
    </location>
</feature>
<accession>A0A1M6ZJY4</accession>
<dbReference type="STRING" id="1121959.SAMN02746009_02500"/>
<keyword evidence="5" id="KW-0949">S-adenosyl-L-methionine</keyword>
<evidence type="ECO:0000256" key="4">
    <source>
        <dbReference type="ARBA" id="ARBA00022679"/>
    </source>
</evidence>
<keyword evidence="4 8" id="KW-0808">Transferase</keyword>
<name>A0A1M6ZJY4_9BACT</name>
<comment type="catalytic activity">
    <reaction evidence="6">
        <text>a 2'-deoxyadenosine in DNA + S-adenosyl-L-methionine = an N(6)-methyl-2'-deoxyadenosine in DNA + S-adenosyl-L-homocysteine + H(+)</text>
        <dbReference type="Rhea" id="RHEA:15197"/>
        <dbReference type="Rhea" id="RHEA-COMP:12418"/>
        <dbReference type="Rhea" id="RHEA-COMP:12419"/>
        <dbReference type="ChEBI" id="CHEBI:15378"/>
        <dbReference type="ChEBI" id="CHEBI:57856"/>
        <dbReference type="ChEBI" id="CHEBI:59789"/>
        <dbReference type="ChEBI" id="CHEBI:90615"/>
        <dbReference type="ChEBI" id="CHEBI:90616"/>
        <dbReference type="EC" id="2.1.1.72"/>
    </reaction>
</comment>
<evidence type="ECO:0000256" key="6">
    <source>
        <dbReference type="ARBA" id="ARBA00047942"/>
    </source>
</evidence>